<dbReference type="GO" id="GO:0008671">
    <property type="term" value="F:2-dehydro-3-deoxygalactonokinase activity"/>
    <property type="evidence" value="ECO:0007669"/>
    <property type="project" value="InterPro"/>
</dbReference>
<reference evidence="1 2" key="1">
    <citation type="submission" date="2019-07" db="EMBL/GenBank/DDBJ databases">
        <title>The draft genome sequence of Vibrio algivorus M1486.</title>
        <authorList>
            <person name="Meng X."/>
        </authorList>
    </citation>
    <scope>NUCLEOTIDE SEQUENCE [LARGE SCALE GENOMIC DNA]</scope>
    <source>
        <strain evidence="1 2">M1486</strain>
    </source>
</reference>
<dbReference type="OrthoDB" id="256574at2"/>
<name>A0A557PC26_9VIBR</name>
<dbReference type="InterPro" id="IPR007729">
    <property type="entry name" value="DGOK"/>
</dbReference>
<proteinExistence type="predicted"/>
<dbReference type="Gene3D" id="3.30.420.310">
    <property type="entry name" value="2-keto-3-deoxy-galactonokinase, C-terminal domain"/>
    <property type="match status" value="1"/>
</dbReference>
<keyword evidence="1" id="KW-0808">Transferase</keyword>
<comment type="caution">
    <text evidence="1">The sequence shown here is derived from an EMBL/GenBank/DDBJ whole genome shotgun (WGS) entry which is preliminary data.</text>
</comment>
<evidence type="ECO:0000313" key="2">
    <source>
        <dbReference type="Proteomes" id="UP000319828"/>
    </source>
</evidence>
<sequence length="299" mass="33328">MSQIEYLIIDWGTTNFRSFAIDSSGRCIDKIERKMGLLNVADGQFSHVLADTLANWLVDYQQYPIFMAGMIGSANGWVDVGYVETQASISSLAANIHHFTLPWGASAYIVPGVSHREQAGIIDVMRGEEVQVLGLQGLCEHHNFYALLPGTHSKHVAVSHRYISQFSTYMTGEFFSLLVNHSILGKGLPEQVEDRETFERGVFQAQQDRSLLTQIFSARTNLLFKHISPSHVHSFVSGLLIGHELLQVQERVYIVGGEVLTNRYLDACQLLGIDAQIFDGDSCFISGIQMIKESMNEAV</sequence>
<evidence type="ECO:0000313" key="1">
    <source>
        <dbReference type="EMBL" id="TVO38215.1"/>
    </source>
</evidence>
<keyword evidence="1" id="KW-0418">Kinase</keyword>
<gene>
    <name evidence="1" type="ORF">FOF44_05110</name>
</gene>
<dbReference type="AlphaFoldDB" id="A0A557PC26"/>
<protein>
    <submittedName>
        <fullName evidence="1">2-dehydro-3-deoxygalactonokinase</fullName>
    </submittedName>
</protein>
<organism evidence="1 2">
    <name type="scientific">Vibrio algivorus</name>
    <dbReference type="NCBI Taxonomy" id="1667024"/>
    <lineage>
        <taxon>Bacteria</taxon>
        <taxon>Pseudomonadati</taxon>
        <taxon>Pseudomonadota</taxon>
        <taxon>Gammaproteobacteria</taxon>
        <taxon>Vibrionales</taxon>
        <taxon>Vibrionaceae</taxon>
        <taxon>Vibrio</taxon>
    </lineage>
</organism>
<dbReference type="RefSeq" id="WP_144387664.1">
    <property type="nucleotide sequence ID" value="NZ_CANNCB010000005.1"/>
</dbReference>
<dbReference type="Pfam" id="PF05035">
    <property type="entry name" value="DGOK"/>
    <property type="match status" value="1"/>
</dbReference>
<dbReference type="InterPro" id="IPR042258">
    <property type="entry name" value="DGOK_N"/>
</dbReference>
<dbReference type="EMBL" id="VMKJ01000006">
    <property type="protein sequence ID" value="TVO38215.1"/>
    <property type="molecule type" value="Genomic_DNA"/>
</dbReference>
<dbReference type="Gene3D" id="3.30.420.300">
    <property type="entry name" value="2-keto-3-deoxy-galactonokinase, substrate binding domain"/>
    <property type="match status" value="1"/>
</dbReference>
<dbReference type="GO" id="GO:0034194">
    <property type="term" value="P:D-galactonate catabolic process"/>
    <property type="evidence" value="ECO:0007669"/>
    <property type="project" value="InterPro"/>
</dbReference>
<dbReference type="Proteomes" id="UP000319828">
    <property type="component" value="Unassembled WGS sequence"/>
</dbReference>
<accession>A0A557PC26</accession>
<dbReference type="CDD" id="cd24012">
    <property type="entry name" value="ASKHA_NBD_KDGal-kinase"/>
    <property type="match status" value="1"/>
</dbReference>
<dbReference type="InterPro" id="IPR042257">
    <property type="entry name" value="DGOK_C"/>
</dbReference>